<dbReference type="Gene3D" id="1.10.3210.10">
    <property type="entry name" value="Hypothetical protein af1432"/>
    <property type="match status" value="2"/>
</dbReference>
<feature type="domain" description="HD-GYP" evidence="4">
    <location>
        <begin position="720"/>
        <end position="932"/>
    </location>
</feature>
<keyword evidence="3" id="KW-0472">Membrane</keyword>
<feature type="transmembrane region" description="Helical" evidence="3">
    <location>
        <begin position="12"/>
        <end position="34"/>
    </location>
</feature>
<dbReference type="InterPro" id="IPR037522">
    <property type="entry name" value="HD_GYP_dom"/>
</dbReference>
<feature type="compositionally biased region" description="Basic and acidic residues" evidence="2">
    <location>
        <begin position="758"/>
        <end position="777"/>
    </location>
</feature>
<comment type="caution">
    <text evidence="5">The sequence shown here is derived from an EMBL/GenBank/DDBJ whole genome shotgun (WGS) entry which is preliminary data.</text>
</comment>
<proteinExistence type="predicted"/>
<sequence length="956" mass="106866">MRKKVKGLPVQWLIAGTIILCVLAMLSIVLVQGYRGGSAALVAAANDSARQLAAVLNERARRLISPAENVIRVLAHSPLAEAEDMDVRLQHLPVLAEVLRSNPMLSAVYIGYDDGEFLLLRPLQRETPRIPSAPADAAYLLQSIARDDHGQLRGRWLFLDGQLQLQLERSTPDYWFDPRLRPWYRNVIEPGELNITDPYVFFTTGEVGVSLAVRAHGGGAVIGMDAALDDLAMEVRDLRLTSGTELAIHDEQAGVIAYPEPHRVLKSDGAGFRLARLDELGVEPLARLLTLPTDAAPTPFRVDGQLWYGLNMPLVGFSQSNARILIAIPAWELLAEAREVLAHQAALALLLVILVLLLGWVLGVRLGGSIRQLSGWVHALAAFELSAPAPAPSRVREVNELRQAISQMVAALGHFQAITTTLSRELELDRMLPEVLKHLVEMADGPSGVVYLCDEENDRLDRAAVYGDFPYPESFVMSESLDGELYDALAVLRKRYPRSLILPLHDRKGVLLGLVSVRLQAETDERTASYLQRYLQKLSGSLALAIETRQLFEQQQALLESVIKVLAHAVDAKSPYTGSHCERVPELAQMLLDQAASVQTGPLADYQPDDEERYAFQIAAWLHDCGKITSPEYVVDKATKLESLYNRIHEVRTRFEVLHRDAQLAYWQGRWRGEAEDELAERLERELAGLQRDFATVAAANIGGEAMSDERVAELQRIAQRTWQRHFDDRLGLSEEERARLANRPPQPLPVTERLLDDKPEHRIPWGERKPPVEKGDPANVWGFDMQLPEYAYNLGELHNLTVRRGTLTPEERFKVNEHIVHTLVMLSTLPFPRHLQQVPDIAANHHEKLNGGGYPRRLTAEQLSVPARIMSIADIFEALTAADRPYKKAKTLSESIGIMMRMVKEQHIDGELFALFLSTGVYLRYAERFLRPEQIDEVDVAGCLATLRRGSPAEA</sequence>
<evidence type="ECO:0000256" key="2">
    <source>
        <dbReference type="SAM" id="MobiDB-lite"/>
    </source>
</evidence>
<dbReference type="PROSITE" id="PS51832">
    <property type="entry name" value="HD_GYP"/>
    <property type="match status" value="1"/>
</dbReference>
<name>A0ABQ2CNL9_9GAMM</name>
<gene>
    <name evidence="5" type="ORF">GCM10009083_13730</name>
</gene>
<protein>
    <recommendedName>
        <fullName evidence="4">HD-GYP domain-containing protein</fullName>
    </recommendedName>
</protein>
<dbReference type="Gene3D" id="6.10.340.10">
    <property type="match status" value="1"/>
</dbReference>
<organism evidence="5 6">
    <name type="scientific">Halopseudomonas pertucinogena</name>
    <dbReference type="NCBI Taxonomy" id="86175"/>
    <lineage>
        <taxon>Bacteria</taxon>
        <taxon>Pseudomonadati</taxon>
        <taxon>Pseudomonadota</taxon>
        <taxon>Gammaproteobacteria</taxon>
        <taxon>Pseudomonadales</taxon>
        <taxon>Pseudomonadaceae</taxon>
        <taxon>Halopseudomonas</taxon>
    </lineage>
</organism>
<dbReference type="PANTHER" id="PTHR43155">
    <property type="entry name" value="CYCLIC DI-GMP PHOSPHODIESTERASE PA4108-RELATED"/>
    <property type="match status" value="1"/>
</dbReference>
<evidence type="ECO:0000313" key="5">
    <source>
        <dbReference type="EMBL" id="GGI98362.1"/>
    </source>
</evidence>
<dbReference type="RefSeq" id="WP_188635873.1">
    <property type="nucleotide sequence ID" value="NZ_BMNN01000002.1"/>
</dbReference>
<keyword evidence="3" id="KW-1133">Transmembrane helix</keyword>
<dbReference type="InterPro" id="IPR029151">
    <property type="entry name" value="Sensor-like_sf"/>
</dbReference>
<dbReference type="SUPFAM" id="SSF103190">
    <property type="entry name" value="Sensory domain-like"/>
    <property type="match status" value="1"/>
</dbReference>
<dbReference type="SUPFAM" id="SSF109604">
    <property type="entry name" value="HD-domain/PDEase-like"/>
    <property type="match status" value="2"/>
</dbReference>
<dbReference type="EMBL" id="BMNN01000002">
    <property type="protein sequence ID" value="GGI98362.1"/>
    <property type="molecule type" value="Genomic_DNA"/>
</dbReference>
<dbReference type="PANTHER" id="PTHR43155:SF2">
    <property type="entry name" value="CYCLIC DI-GMP PHOSPHODIESTERASE PA4108"/>
    <property type="match status" value="1"/>
</dbReference>
<evidence type="ECO:0000256" key="1">
    <source>
        <dbReference type="SAM" id="Coils"/>
    </source>
</evidence>
<keyword evidence="3" id="KW-0812">Transmembrane</keyword>
<keyword evidence="1" id="KW-0175">Coiled coil</keyword>
<evidence type="ECO:0000313" key="6">
    <source>
        <dbReference type="Proteomes" id="UP000633263"/>
    </source>
</evidence>
<feature type="region of interest" description="Disordered" evidence="2">
    <location>
        <begin position="758"/>
        <end position="778"/>
    </location>
</feature>
<dbReference type="SMART" id="SM00471">
    <property type="entry name" value="HDc"/>
    <property type="match status" value="1"/>
</dbReference>
<evidence type="ECO:0000259" key="4">
    <source>
        <dbReference type="PROSITE" id="PS51832"/>
    </source>
</evidence>
<dbReference type="InterPro" id="IPR029016">
    <property type="entry name" value="GAF-like_dom_sf"/>
</dbReference>
<accession>A0ABQ2CNL9</accession>
<dbReference type="Gene3D" id="3.30.450.20">
    <property type="entry name" value="PAS domain"/>
    <property type="match status" value="2"/>
</dbReference>
<dbReference type="CDD" id="cd00077">
    <property type="entry name" value="HDc"/>
    <property type="match status" value="1"/>
</dbReference>
<evidence type="ECO:0000256" key="3">
    <source>
        <dbReference type="SAM" id="Phobius"/>
    </source>
</evidence>
<keyword evidence="6" id="KW-1185">Reference proteome</keyword>
<dbReference type="Gene3D" id="3.30.450.40">
    <property type="match status" value="1"/>
</dbReference>
<dbReference type="Proteomes" id="UP000633263">
    <property type="component" value="Unassembled WGS sequence"/>
</dbReference>
<reference evidence="6" key="1">
    <citation type="journal article" date="2019" name="Int. J. Syst. Evol. Microbiol.">
        <title>The Global Catalogue of Microorganisms (GCM) 10K type strain sequencing project: providing services to taxonomists for standard genome sequencing and annotation.</title>
        <authorList>
            <consortium name="The Broad Institute Genomics Platform"/>
            <consortium name="The Broad Institute Genome Sequencing Center for Infectious Disease"/>
            <person name="Wu L."/>
            <person name="Ma J."/>
        </authorList>
    </citation>
    <scope>NUCLEOTIDE SEQUENCE [LARGE SCALE GENOMIC DNA]</scope>
    <source>
        <strain evidence="6">JCM 11590</strain>
    </source>
</reference>
<dbReference type="Pfam" id="PF13487">
    <property type="entry name" value="HD_5"/>
    <property type="match status" value="1"/>
</dbReference>
<dbReference type="InterPro" id="IPR003607">
    <property type="entry name" value="HD/PDEase_dom"/>
</dbReference>
<feature type="coiled-coil region" evidence="1">
    <location>
        <begin position="673"/>
        <end position="700"/>
    </location>
</feature>
<dbReference type="SUPFAM" id="SSF55781">
    <property type="entry name" value="GAF domain-like"/>
    <property type="match status" value="1"/>
</dbReference>